<sequence>MEVMGALASSLQIVSQCTQATITIIKWVESVKTVDDRIDSFINEVKALRATYEGLSQSLREPSMLEAARNTNRDAGGHLWAQLSRTLQDCERTMVAITNVLRRIQDASGLFRPVIKQLKEELTSGELARLREQVVLFNSSLQLPMQMISLTMQLKQQEMTTVHQIHLNEQLAALRRGIQHIQQASRGLVTPKRQASLGGSTLMGESTADKAWFDNMENYVETAKKFLDSASVAASTLSAPSMADQGEEDPAAVDMRRRGSNFVPLTLQKLNSISMYISQVPAESTTGTPLASDAQSTAEPAHDVLDDSDDDDVDLQLLQTLLDNGSAALDGGDFAAAEDNYREALTISQSKDFGPRIACSTADICLMLGECLVKHNKYDEAIALLQPLASQATSRLDAPQPSSASVQSSAPRTPEKGQTWSANHLLGEVYLKKSDYVHAESHAVQAFKGRKKLLGAAHPKTRESVELVIEMYKAKGQSARGEAYKIFLKPVQPTTEAHSFALSPASSFLPSPPAAEPVGVPTESPTQRPRCPTFDITSHFKSDSREERNEVQPLPVPYSRTGWTPKQSNSNSRTRSHYLGIVGKASTVATDKPNYLSTSPNETESLHMGSERAPTQNRKESMNSNGSNPYTTVSRRGTDDVVDYLVDTHGRRRSSLLRAPTFCTRMSRPEMEGKFRDIAQKCKDEKSSKEGMQFLQLYDPESAILVTRTPNLKANMKRGATKGLAGTGHGYSPLHFFCELRFEPVIEVEVLLQLGADVNAVAYKAGYGRMAPFTPLSVAVEKGHHNIVRMLLEKGGTWKPEAIAAHKYDADRRVMHPLLVACSRGYVQIVQLLLEHGMQLVEGDFPRQAWHGNSLLHEACFTCDTEMVDLLMNYARRHDTHDGSSYSFIGRPGQQDSFGITPIMYATDMRDALDEKLKARKSRNRMACLKLLLGNDNDVRTRETENGEVVVDHAESDSRNRSAMDLHIQDKRGNTVYWYANENAELKAFLDEQSQRSRLIDI</sequence>
<dbReference type="Pfam" id="PF12796">
    <property type="entry name" value="Ank_2"/>
    <property type="match status" value="1"/>
</dbReference>
<keyword evidence="6" id="KW-1185">Reference proteome</keyword>
<feature type="compositionally biased region" description="Low complexity" evidence="4">
    <location>
        <begin position="398"/>
        <end position="411"/>
    </location>
</feature>
<dbReference type="PROSITE" id="PS50088">
    <property type="entry name" value="ANK_REPEAT"/>
    <property type="match status" value="2"/>
</dbReference>
<name>A0ABR0JZ92_9EURO</name>
<feature type="compositionally biased region" description="Basic and acidic residues" evidence="4">
    <location>
        <begin position="538"/>
        <end position="550"/>
    </location>
</feature>
<reference evidence="5 6" key="1">
    <citation type="submission" date="2023-08" db="EMBL/GenBank/DDBJ databases">
        <title>Black Yeasts Isolated from many extreme environments.</title>
        <authorList>
            <person name="Coleine C."/>
            <person name="Stajich J.E."/>
            <person name="Selbmann L."/>
        </authorList>
    </citation>
    <scope>NUCLEOTIDE SEQUENCE [LARGE SCALE GENOMIC DNA]</scope>
    <source>
        <strain evidence="5 6">CCFEE 5885</strain>
    </source>
</reference>
<evidence type="ECO:0000313" key="5">
    <source>
        <dbReference type="EMBL" id="KAK5080101.1"/>
    </source>
</evidence>
<organism evidence="5 6">
    <name type="scientific">Lithohypha guttulata</name>
    <dbReference type="NCBI Taxonomy" id="1690604"/>
    <lineage>
        <taxon>Eukaryota</taxon>
        <taxon>Fungi</taxon>
        <taxon>Dikarya</taxon>
        <taxon>Ascomycota</taxon>
        <taxon>Pezizomycotina</taxon>
        <taxon>Eurotiomycetes</taxon>
        <taxon>Chaetothyriomycetidae</taxon>
        <taxon>Chaetothyriales</taxon>
        <taxon>Trichomeriaceae</taxon>
        <taxon>Lithohypha</taxon>
    </lineage>
</organism>
<dbReference type="InterPro" id="IPR036770">
    <property type="entry name" value="Ankyrin_rpt-contain_sf"/>
</dbReference>
<feature type="compositionally biased region" description="Polar residues" evidence="4">
    <location>
        <begin position="622"/>
        <end position="635"/>
    </location>
</feature>
<keyword evidence="2 3" id="KW-0040">ANK repeat</keyword>
<gene>
    <name evidence="5" type="ORF">LTR24_008663</name>
</gene>
<evidence type="ECO:0000256" key="1">
    <source>
        <dbReference type="ARBA" id="ARBA00022737"/>
    </source>
</evidence>
<feature type="region of interest" description="Disordered" evidence="4">
    <location>
        <begin position="590"/>
        <end position="635"/>
    </location>
</feature>
<dbReference type="SMART" id="SM00248">
    <property type="entry name" value="ANK"/>
    <property type="match status" value="6"/>
</dbReference>
<dbReference type="Gene3D" id="1.25.40.10">
    <property type="entry name" value="Tetratricopeptide repeat domain"/>
    <property type="match status" value="1"/>
</dbReference>
<keyword evidence="1" id="KW-0677">Repeat</keyword>
<dbReference type="InterPro" id="IPR002110">
    <property type="entry name" value="Ankyrin_rpt"/>
</dbReference>
<feature type="region of interest" description="Disordered" evidence="4">
    <location>
        <begin position="394"/>
        <end position="418"/>
    </location>
</feature>
<evidence type="ECO:0000256" key="3">
    <source>
        <dbReference type="PROSITE-ProRule" id="PRU00023"/>
    </source>
</evidence>
<protein>
    <submittedName>
        <fullName evidence="5">Uncharacterized protein</fullName>
    </submittedName>
</protein>
<dbReference type="Proteomes" id="UP001345013">
    <property type="component" value="Unassembled WGS sequence"/>
</dbReference>
<dbReference type="Pfam" id="PF00023">
    <property type="entry name" value="Ank"/>
    <property type="match status" value="1"/>
</dbReference>
<feature type="repeat" description="ANK" evidence="3">
    <location>
        <begin position="771"/>
        <end position="795"/>
    </location>
</feature>
<feature type="compositionally biased region" description="Polar residues" evidence="4">
    <location>
        <begin position="561"/>
        <end position="573"/>
    </location>
</feature>
<dbReference type="PROSITE" id="PS50297">
    <property type="entry name" value="ANK_REP_REGION"/>
    <property type="match status" value="2"/>
</dbReference>
<evidence type="ECO:0000256" key="4">
    <source>
        <dbReference type="SAM" id="MobiDB-lite"/>
    </source>
</evidence>
<accession>A0ABR0JZ92</accession>
<dbReference type="PANTHER" id="PTHR24198">
    <property type="entry name" value="ANKYRIN REPEAT AND PROTEIN KINASE DOMAIN-CONTAINING PROTEIN"/>
    <property type="match status" value="1"/>
</dbReference>
<comment type="caution">
    <text evidence="5">The sequence shown here is derived from an EMBL/GenBank/DDBJ whole genome shotgun (WGS) entry which is preliminary data.</text>
</comment>
<dbReference type="InterPro" id="IPR011990">
    <property type="entry name" value="TPR-like_helical_dom_sf"/>
</dbReference>
<dbReference type="Gene3D" id="1.25.40.20">
    <property type="entry name" value="Ankyrin repeat-containing domain"/>
    <property type="match status" value="2"/>
</dbReference>
<evidence type="ECO:0000313" key="6">
    <source>
        <dbReference type="Proteomes" id="UP001345013"/>
    </source>
</evidence>
<dbReference type="SUPFAM" id="SSF48403">
    <property type="entry name" value="Ankyrin repeat"/>
    <property type="match status" value="1"/>
</dbReference>
<dbReference type="SUPFAM" id="SSF48452">
    <property type="entry name" value="TPR-like"/>
    <property type="match status" value="1"/>
</dbReference>
<feature type="repeat" description="ANK" evidence="3">
    <location>
        <begin position="729"/>
        <end position="763"/>
    </location>
</feature>
<evidence type="ECO:0000256" key="2">
    <source>
        <dbReference type="ARBA" id="ARBA00023043"/>
    </source>
</evidence>
<dbReference type="EMBL" id="JAVRRG010000157">
    <property type="protein sequence ID" value="KAK5080101.1"/>
    <property type="molecule type" value="Genomic_DNA"/>
</dbReference>
<feature type="region of interest" description="Disordered" evidence="4">
    <location>
        <begin position="512"/>
        <end position="576"/>
    </location>
</feature>
<dbReference type="PANTHER" id="PTHR24198:SF165">
    <property type="entry name" value="ANKYRIN REPEAT-CONTAINING PROTEIN-RELATED"/>
    <property type="match status" value="1"/>
</dbReference>
<proteinExistence type="predicted"/>